<reference evidence="1" key="1">
    <citation type="journal article" date="2014" name="Front. Microbiol.">
        <title>High frequency of phylogenetically diverse reductive dehalogenase-homologous genes in deep subseafloor sedimentary metagenomes.</title>
        <authorList>
            <person name="Kawai M."/>
            <person name="Futagami T."/>
            <person name="Toyoda A."/>
            <person name="Takaki Y."/>
            <person name="Nishi S."/>
            <person name="Hori S."/>
            <person name="Arai W."/>
            <person name="Tsubouchi T."/>
            <person name="Morono Y."/>
            <person name="Uchiyama I."/>
            <person name="Ito T."/>
            <person name="Fujiyama A."/>
            <person name="Inagaki F."/>
            <person name="Takami H."/>
        </authorList>
    </citation>
    <scope>NUCLEOTIDE SEQUENCE</scope>
    <source>
        <strain evidence="1">Expedition CK06-06</strain>
    </source>
</reference>
<protein>
    <submittedName>
        <fullName evidence="1">Uncharacterized protein</fullName>
    </submittedName>
</protein>
<organism evidence="1">
    <name type="scientific">marine sediment metagenome</name>
    <dbReference type="NCBI Taxonomy" id="412755"/>
    <lineage>
        <taxon>unclassified sequences</taxon>
        <taxon>metagenomes</taxon>
        <taxon>ecological metagenomes</taxon>
    </lineage>
</organism>
<dbReference type="EMBL" id="BARV01006524">
    <property type="protein sequence ID" value="GAI14071.1"/>
    <property type="molecule type" value="Genomic_DNA"/>
</dbReference>
<comment type="caution">
    <text evidence="1">The sequence shown here is derived from an EMBL/GenBank/DDBJ whole genome shotgun (WGS) entry which is preliminary data.</text>
</comment>
<proteinExistence type="predicted"/>
<gene>
    <name evidence="1" type="ORF">S06H3_13363</name>
</gene>
<dbReference type="AlphaFoldDB" id="X1M7M3"/>
<evidence type="ECO:0000313" key="1">
    <source>
        <dbReference type="EMBL" id="GAI14071.1"/>
    </source>
</evidence>
<accession>X1M7M3</accession>
<sequence length="141" mass="15948">MKTNGVPELGLYHVTNRITGERWLAITYNADDACKQADWLIGDCYVEEVTEKRGHSKAGEPPLKVNIPCRTCPFQYTECKKSGEVDCPVQINSPDLVEWLKQATKAHLCLHTGQDLTMRDYNLSQKWVTLPQAIEELSPKS</sequence>
<name>X1M7M3_9ZZZZ</name>